<dbReference type="GO" id="GO:0051607">
    <property type="term" value="P:defense response to virus"/>
    <property type="evidence" value="ECO:0007669"/>
    <property type="project" value="UniProtKB-KW"/>
</dbReference>
<gene>
    <name evidence="5" type="ORF">B2A_02813</name>
</gene>
<evidence type="ECO:0000313" key="5">
    <source>
        <dbReference type="EMBL" id="EQD62448.1"/>
    </source>
</evidence>
<protein>
    <submittedName>
        <fullName evidence="5">DEAD/DEAH box helicase:HD domain protein</fullName>
    </submittedName>
</protein>
<reference evidence="5" key="2">
    <citation type="journal article" date="2014" name="ISME J.">
        <title>Microbial stratification in low pH oxic and suboxic macroscopic growths along an acid mine drainage.</title>
        <authorList>
            <person name="Mendez-Garcia C."/>
            <person name="Mesa V."/>
            <person name="Sprenger R.R."/>
            <person name="Richter M."/>
            <person name="Diez M.S."/>
            <person name="Solano J."/>
            <person name="Bargiela R."/>
            <person name="Golyshina O.V."/>
            <person name="Manteca A."/>
            <person name="Ramos J.L."/>
            <person name="Gallego J.R."/>
            <person name="Llorente I."/>
            <person name="Martins Dos Santos V.A."/>
            <person name="Jensen O.N."/>
            <person name="Pelaez A.I."/>
            <person name="Sanchez J."/>
            <person name="Ferrer M."/>
        </authorList>
    </citation>
    <scope>NUCLEOTIDE SEQUENCE</scope>
</reference>
<name>T1B1J8_9ZZZZ</name>
<dbReference type="GO" id="GO:0016787">
    <property type="term" value="F:hydrolase activity"/>
    <property type="evidence" value="ECO:0007669"/>
    <property type="project" value="UniProtKB-KW"/>
</dbReference>
<dbReference type="GO" id="GO:0004386">
    <property type="term" value="F:helicase activity"/>
    <property type="evidence" value="ECO:0007669"/>
    <property type="project" value="UniProtKB-KW"/>
</dbReference>
<organism evidence="5">
    <name type="scientific">mine drainage metagenome</name>
    <dbReference type="NCBI Taxonomy" id="410659"/>
    <lineage>
        <taxon>unclassified sequences</taxon>
        <taxon>metagenomes</taxon>
        <taxon>ecological metagenomes</taxon>
    </lineage>
</organism>
<dbReference type="AlphaFoldDB" id="T1B1J8"/>
<dbReference type="SUPFAM" id="SSF109604">
    <property type="entry name" value="HD-domain/PDEase-like"/>
    <property type="match status" value="1"/>
</dbReference>
<accession>T1B1J8</accession>
<dbReference type="InterPro" id="IPR006483">
    <property type="entry name" value="CRISPR-assoc_Cas3_HD"/>
</dbReference>
<proteinExistence type="predicted"/>
<sequence>MTGRTYEPIAHAAQYPDGAWRDPHDLAEHLREVGALAASFAQHYGAGWARLAGRWHDLGKYRPRFQHYIRQVSGFEADAHIKGEVGGKAPHSTAGAMLAKEHFKQAGFGNAGRVLAYLIAGHHAGLADWFGGLEVRLTSA</sequence>
<reference evidence="5" key="1">
    <citation type="submission" date="2013-08" db="EMBL/GenBank/DDBJ databases">
        <authorList>
            <person name="Mendez C."/>
            <person name="Richter M."/>
            <person name="Ferrer M."/>
            <person name="Sanchez J."/>
        </authorList>
    </citation>
    <scope>NUCLEOTIDE SEQUENCE</scope>
</reference>
<dbReference type="NCBIfam" id="TIGR01596">
    <property type="entry name" value="cas3_HD"/>
    <property type="match status" value="1"/>
</dbReference>
<keyword evidence="5" id="KW-0347">Helicase</keyword>
<keyword evidence="5" id="KW-0067">ATP-binding</keyword>
<dbReference type="Pfam" id="PF01966">
    <property type="entry name" value="HD"/>
    <property type="match status" value="1"/>
</dbReference>
<comment type="caution">
    <text evidence="5">The sequence shown here is derived from an EMBL/GenBank/DDBJ whole genome shotgun (WGS) entry which is preliminary data.</text>
</comment>
<evidence type="ECO:0000256" key="2">
    <source>
        <dbReference type="ARBA" id="ARBA00022801"/>
    </source>
</evidence>
<evidence type="ECO:0000259" key="4">
    <source>
        <dbReference type="PROSITE" id="PS51643"/>
    </source>
</evidence>
<evidence type="ECO:0000256" key="1">
    <source>
        <dbReference type="ARBA" id="ARBA00022723"/>
    </source>
</evidence>
<dbReference type="GO" id="GO:0046872">
    <property type="term" value="F:metal ion binding"/>
    <property type="evidence" value="ECO:0007669"/>
    <property type="project" value="UniProtKB-KW"/>
</dbReference>
<keyword evidence="2" id="KW-0378">Hydrolase</keyword>
<dbReference type="PROSITE" id="PS51643">
    <property type="entry name" value="HD_CAS3"/>
    <property type="match status" value="1"/>
</dbReference>
<dbReference type="EMBL" id="AUZZ01001910">
    <property type="protein sequence ID" value="EQD62448.1"/>
    <property type="molecule type" value="Genomic_DNA"/>
</dbReference>
<keyword evidence="1" id="KW-0479">Metal-binding</keyword>
<dbReference type="InterPro" id="IPR006674">
    <property type="entry name" value="HD_domain"/>
</dbReference>
<dbReference type="InterPro" id="IPR038257">
    <property type="entry name" value="CRISPR-assoc_Cas3_HD_sf"/>
</dbReference>
<keyword evidence="3" id="KW-0051">Antiviral defense</keyword>
<feature type="non-terminal residue" evidence="5">
    <location>
        <position position="140"/>
    </location>
</feature>
<keyword evidence="5" id="KW-0547">Nucleotide-binding</keyword>
<evidence type="ECO:0000256" key="3">
    <source>
        <dbReference type="ARBA" id="ARBA00023118"/>
    </source>
</evidence>
<dbReference type="CDD" id="cd09641">
    <property type="entry name" value="Cas3''_I"/>
    <property type="match status" value="1"/>
</dbReference>
<feature type="domain" description="HD Cas3-type" evidence="4">
    <location>
        <begin position="19"/>
        <end position="140"/>
    </location>
</feature>
<dbReference type="Gene3D" id="1.10.3210.30">
    <property type="match status" value="1"/>
</dbReference>